<feature type="transmembrane region" description="Helical" evidence="6">
    <location>
        <begin position="191"/>
        <end position="216"/>
    </location>
</feature>
<feature type="transmembrane region" description="Helical" evidence="6">
    <location>
        <begin position="252"/>
        <end position="274"/>
    </location>
</feature>
<dbReference type="GO" id="GO:0012505">
    <property type="term" value="C:endomembrane system"/>
    <property type="evidence" value="ECO:0007669"/>
    <property type="project" value="UniProtKB-SubCell"/>
</dbReference>
<dbReference type="Proteomes" id="UP000516421">
    <property type="component" value="Chromosome"/>
</dbReference>
<dbReference type="GO" id="GO:0005384">
    <property type="term" value="F:manganese ion transmembrane transporter activity"/>
    <property type="evidence" value="ECO:0007669"/>
    <property type="project" value="InterPro"/>
</dbReference>
<evidence type="ECO:0000256" key="5">
    <source>
        <dbReference type="SAM" id="MobiDB-lite"/>
    </source>
</evidence>
<gene>
    <name evidence="7" type="ORF">IDM48_10465</name>
</gene>
<evidence type="ECO:0000256" key="1">
    <source>
        <dbReference type="ARBA" id="ARBA00004127"/>
    </source>
</evidence>
<name>A0A7H2BJB4_9MICC</name>
<feature type="transmembrane region" description="Helical" evidence="6">
    <location>
        <begin position="222"/>
        <end position="240"/>
    </location>
</feature>
<keyword evidence="4 6" id="KW-0472">Membrane</keyword>
<evidence type="ECO:0000256" key="6">
    <source>
        <dbReference type="SAM" id="Phobius"/>
    </source>
</evidence>
<evidence type="ECO:0000256" key="3">
    <source>
        <dbReference type="ARBA" id="ARBA00022989"/>
    </source>
</evidence>
<dbReference type="EMBL" id="CP061538">
    <property type="protein sequence ID" value="QNV39760.1"/>
    <property type="molecule type" value="Genomic_DNA"/>
</dbReference>
<protein>
    <submittedName>
        <fullName evidence="7">VIT family protein</fullName>
    </submittedName>
</protein>
<feature type="region of interest" description="Disordered" evidence="5">
    <location>
        <begin position="1"/>
        <end position="22"/>
    </location>
</feature>
<accession>A0A7H2BJB4</accession>
<comment type="subcellular location">
    <subcellularLocation>
        <location evidence="1">Endomembrane system</location>
        <topology evidence="1">Multi-pass membrane protein</topology>
    </subcellularLocation>
</comment>
<dbReference type="GO" id="GO:0030026">
    <property type="term" value="P:intracellular manganese ion homeostasis"/>
    <property type="evidence" value="ECO:0007669"/>
    <property type="project" value="InterPro"/>
</dbReference>
<keyword evidence="2 6" id="KW-0812">Transmembrane</keyword>
<dbReference type="Pfam" id="PF01988">
    <property type="entry name" value="VIT1"/>
    <property type="match status" value="1"/>
</dbReference>
<proteinExistence type="predicted"/>
<organism evidence="7 8">
    <name type="scientific">Rothia amarae</name>
    <dbReference type="NCBI Taxonomy" id="169480"/>
    <lineage>
        <taxon>Bacteria</taxon>
        <taxon>Bacillati</taxon>
        <taxon>Actinomycetota</taxon>
        <taxon>Actinomycetes</taxon>
        <taxon>Micrococcales</taxon>
        <taxon>Micrococcaceae</taxon>
        <taxon>Rothia</taxon>
    </lineage>
</organism>
<evidence type="ECO:0000313" key="7">
    <source>
        <dbReference type="EMBL" id="QNV39760.1"/>
    </source>
</evidence>
<dbReference type="RefSeq" id="WP_190617340.1">
    <property type="nucleotide sequence ID" value="NZ_CP061538.1"/>
</dbReference>
<keyword evidence="3 6" id="KW-1133">Transmembrane helix</keyword>
<dbReference type="AlphaFoldDB" id="A0A7H2BJB4"/>
<keyword evidence="8" id="KW-1185">Reference proteome</keyword>
<evidence type="ECO:0000256" key="2">
    <source>
        <dbReference type="ARBA" id="ARBA00022692"/>
    </source>
</evidence>
<dbReference type="PANTHER" id="PTHR31851">
    <property type="entry name" value="FE(2+)/MN(2+) TRANSPORTER PCL1"/>
    <property type="match status" value="1"/>
</dbReference>
<evidence type="ECO:0000256" key="4">
    <source>
        <dbReference type="ARBA" id="ARBA00023136"/>
    </source>
</evidence>
<dbReference type="KEGG" id="rama:IDM48_10465"/>
<evidence type="ECO:0000313" key="8">
    <source>
        <dbReference type="Proteomes" id="UP000516421"/>
    </source>
</evidence>
<reference evidence="7 8" key="1">
    <citation type="submission" date="2020-09" db="EMBL/GenBank/DDBJ databases">
        <title>Investigation of environmental microbe.</title>
        <authorList>
            <person name="Ou Y."/>
            <person name="Kang Q."/>
        </authorList>
    </citation>
    <scope>NUCLEOTIDE SEQUENCE [LARGE SCALE GENOMIC DNA]</scope>
    <source>
        <strain evidence="7 8">KJZ-9</strain>
    </source>
</reference>
<sequence length="275" mass="28320">MKQQHLATAGNPPRVPGPSPAERKADLLASVSHEARSTFNLHNHEPHNNSAYQEKLNRLRAAVLGANDGIVSVAATVVGVAGATSSTTAIGVAAAAAVVGGAISMALGEYVSVSSQVDSQEALIEKEKTELAQEPEAELDELTAILMQRGLSERTARSAAIELTHEDALHAHLDFELGIDAEDIPSPWTAALASAGAFFIGSMLPTLLILLCPVAWRVPATFIGVLIALAITGTLGAKWGGSPKYGRAALRVVIGGALALATTYGIGLLLGVSVA</sequence>
<dbReference type="CDD" id="cd02432">
    <property type="entry name" value="Nodulin-21_like_1"/>
    <property type="match status" value="1"/>
</dbReference>
<dbReference type="InterPro" id="IPR008217">
    <property type="entry name" value="Ccc1_fam"/>
</dbReference>